<evidence type="ECO:0000259" key="6">
    <source>
        <dbReference type="SMART" id="SM01389"/>
    </source>
</evidence>
<dbReference type="VEuPathDB" id="TriTrypDB:Lsey_0008_0620"/>
<dbReference type="InterPro" id="IPR038510">
    <property type="entry name" value="Spt4_sf"/>
</dbReference>
<feature type="domain" description="Spt4/RpoE2 zinc finger" evidence="6">
    <location>
        <begin position="27"/>
        <end position="104"/>
    </location>
</feature>
<name>A0A0N1PE79_LEPSE</name>
<dbReference type="GO" id="GO:0140673">
    <property type="term" value="P:transcription elongation-coupled chromatin remodeling"/>
    <property type="evidence" value="ECO:0007669"/>
    <property type="project" value="InterPro"/>
</dbReference>
<keyword evidence="3" id="KW-0804">Transcription</keyword>
<evidence type="ECO:0000313" key="7">
    <source>
        <dbReference type="EMBL" id="KPI90275.1"/>
    </source>
</evidence>
<protein>
    <recommendedName>
        <fullName evidence="6">Spt4/RpoE2 zinc finger domain-containing protein</fullName>
    </recommendedName>
</protein>
<proteinExistence type="inferred from homology"/>
<comment type="subcellular location">
    <subcellularLocation>
        <location evidence="1">Nucleus</location>
    </subcellularLocation>
</comment>
<dbReference type="InterPro" id="IPR009287">
    <property type="entry name" value="Spt4"/>
</dbReference>
<dbReference type="SMART" id="SM01389">
    <property type="entry name" value="Spt4"/>
    <property type="match status" value="1"/>
</dbReference>
<organism evidence="7 8">
    <name type="scientific">Leptomonas seymouri</name>
    <dbReference type="NCBI Taxonomy" id="5684"/>
    <lineage>
        <taxon>Eukaryota</taxon>
        <taxon>Discoba</taxon>
        <taxon>Euglenozoa</taxon>
        <taxon>Kinetoplastea</taxon>
        <taxon>Metakinetoplastina</taxon>
        <taxon>Trypanosomatida</taxon>
        <taxon>Trypanosomatidae</taxon>
        <taxon>Leishmaniinae</taxon>
        <taxon>Leptomonas</taxon>
    </lineage>
</organism>
<dbReference type="GO" id="GO:0000993">
    <property type="term" value="F:RNA polymerase II complex binding"/>
    <property type="evidence" value="ECO:0007669"/>
    <property type="project" value="TreeGrafter"/>
</dbReference>
<dbReference type="AlphaFoldDB" id="A0A0N1PE79"/>
<keyword evidence="8" id="KW-1185">Reference proteome</keyword>
<evidence type="ECO:0000256" key="4">
    <source>
        <dbReference type="ARBA" id="ARBA00023242"/>
    </source>
</evidence>
<dbReference type="PANTHER" id="PTHR12882">
    <property type="entry name" value="SUPPRESSOR OF TY 4"/>
    <property type="match status" value="1"/>
</dbReference>
<evidence type="ECO:0000256" key="2">
    <source>
        <dbReference type="ARBA" id="ARBA00010464"/>
    </source>
</evidence>
<comment type="caution">
    <text evidence="7">The sequence shown here is derived from an EMBL/GenBank/DDBJ whole genome shotgun (WGS) entry which is preliminary data.</text>
</comment>
<evidence type="ECO:0000256" key="5">
    <source>
        <dbReference type="SAM" id="MobiDB-lite"/>
    </source>
</evidence>
<comment type="similarity">
    <text evidence="2">Belongs to the SPT4 family.</text>
</comment>
<evidence type="ECO:0000313" key="8">
    <source>
        <dbReference type="Proteomes" id="UP000038009"/>
    </source>
</evidence>
<gene>
    <name evidence="7" type="ORF">ABL78_0657</name>
</gene>
<dbReference type="GO" id="GO:0006355">
    <property type="term" value="P:regulation of DNA-templated transcription"/>
    <property type="evidence" value="ECO:0007669"/>
    <property type="project" value="InterPro"/>
</dbReference>
<evidence type="ECO:0000256" key="3">
    <source>
        <dbReference type="ARBA" id="ARBA00023163"/>
    </source>
</evidence>
<accession>A0A0N1PE79</accession>
<dbReference type="InterPro" id="IPR029040">
    <property type="entry name" value="RPABC4/Spt4"/>
</dbReference>
<dbReference type="EMBL" id="LJSK01000008">
    <property type="protein sequence ID" value="KPI90275.1"/>
    <property type="molecule type" value="Genomic_DNA"/>
</dbReference>
<dbReference type="OrthoDB" id="248751at2759"/>
<dbReference type="SUPFAM" id="SSF63393">
    <property type="entry name" value="RNA polymerase subunits"/>
    <property type="match status" value="1"/>
</dbReference>
<dbReference type="InterPro" id="IPR022800">
    <property type="entry name" value="Spt4/RpoE2_Znf"/>
</dbReference>
<sequence>MQHQQRDSPLEEETEAPPQLPLTDGRYFACRRCRRILSESQWFSTGCVECSATMGVPDRDNLLDFATPHFHNFIGLIAPGQSWVARLIMKSRAETNGIFAETLSDDETDGENEGEDAMGDRYLEDEEVDEGKAYEAATAADLADYRHNQAAEVEDNVTSTPALSSPPAVVQNVAGETADVAAATDDTDSREVKRVKVEADNDASITAADVRRDGADA</sequence>
<dbReference type="PANTHER" id="PTHR12882:SF1">
    <property type="entry name" value="TRANSCRIPTION ELONGATION FACTOR SPT4"/>
    <property type="match status" value="1"/>
</dbReference>
<dbReference type="Proteomes" id="UP000038009">
    <property type="component" value="Unassembled WGS sequence"/>
</dbReference>
<keyword evidence="4" id="KW-0539">Nucleus</keyword>
<dbReference type="OMA" id="DAMGDRY"/>
<reference evidence="7 8" key="1">
    <citation type="journal article" date="2015" name="PLoS Pathog.">
        <title>Leptomonas seymouri: Adaptations to the Dixenous Life Cycle Analyzed by Genome Sequencing, Transcriptome Profiling and Co-infection with Leishmania donovani.</title>
        <authorList>
            <person name="Kraeva N."/>
            <person name="Butenko A."/>
            <person name="Hlavacova J."/>
            <person name="Kostygov A."/>
            <person name="Myskova J."/>
            <person name="Grybchuk D."/>
            <person name="Lestinova T."/>
            <person name="Votypka J."/>
            <person name="Volf P."/>
            <person name="Opperdoes F."/>
            <person name="Flegontov P."/>
            <person name="Lukes J."/>
            <person name="Yurchenko V."/>
        </authorList>
    </citation>
    <scope>NUCLEOTIDE SEQUENCE [LARGE SCALE GENOMIC DNA]</scope>
    <source>
        <strain evidence="7 8">ATCC 30220</strain>
    </source>
</reference>
<evidence type="ECO:0000256" key="1">
    <source>
        <dbReference type="ARBA" id="ARBA00004123"/>
    </source>
</evidence>
<dbReference type="GO" id="GO:0032044">
    <property type="term" value="C:DSIF complex"/>
    <property type="evidence" value="ECO:0007669"/>
    <property type="project" value="TreeGrafter"/>
</dbReference>
<feature type="region of interest" description="Disordered" evidence="5">
    <location>
        <begin position="1"/>
        <end position="21"/>
    </location>
</feature>
<dbReference type="Pfam" id="PF06093">
    <property type="entry name" value="Spt4"/>
    <property type="match status" value="1"/>
</dbReference>
<dbReference type="CDD" id="cd07973">
    <property type="entry name" value="Spt4"/>
    <property type="match status" value="1"/>
</dbReference>
<dbReference type="GO" id="GO:0008270">
    <property type="term" value="F:zinc ion binding"/>
    <property type="evidence" value="ECO:0007669"/>
    <property type="project" value="InterPro"/>
</dbReference>
<dbReference type="Gene3D" id="3.30.40.210">
    <property type="match status" value="1"/>
</dbReference>